<evidence type="ECO:0000256" key="1">
    <source>
        <dbReference type="SAM" id="Phobius"/>
    </source>
</evidence>
<gene>
    <name evidence="3" type="ORF">GCM10009547_28750</name>
</gene>
<keyword evidence="1" id="KW-1133">Transmembrane helix</keyword>
<feature type="chain" id="PRO_5046490479" evidence="2">
    <location>
        <begin position="23"/>
        <end position="463"/>
    </location>
</feature>
<protein>
    <submittedName>
        <fullName evidence="3">Uncharacterized protein</fullName>
    </submittedName>
</protein>
<name>A0ABN1GYS7_9ACTN</name>
<reference evidence="3 4" key="1">
    <citation type="journal article" date="2019" name="Int. J. Syst. Evol. Microbiol.">
        <title>The Global Catalogue of Microorganisms (GCM) 10K type strain sequencing project: providing services to taxonomists for standard genome sequencing and annotation.</title>
        <authorList>
            <consortium name="The Broad Institute Genomics Platform"/>
            <consortium name="The Broad Institute Genome Sequencing Center for Infectious Disease"/>
            <person name="Wu L."/>
            <person name="Ma J."/>
        </authorList>
    </citation>
    <scope>NUCLEOTIDE SEQUENCE [LARGE SCALE GENOMIC DNA]</scope>
    <source>
        <strain evidence="3 4">JCM 10671</strain>
    </source>
</reference>
<accession>A0ABN1GYS7</accession>
<keyword evidence="2" id="KW-0732">Signal</keyword>
<evidence type="ECO:0000313" key="3">
    <source>
        <dbReference type="EMBL" id="GAA0623896.1"/>
    </source>
</evidence>
<keyword evidence="1" id="KW-0812">Transmembrane</keyword>
<proteinExistence type="predicted"/>
<comment type="caution">
    <text evidence="3">The sequence shown here is derived from an EMBL/GenBank/DDBJ whole genome shotgun (WGS) entry which is preliminary data.</text>
</comment>
<evidence type="ECO:0000256" key="2">
    <source>
        <dbReference type="SAM" id="SignalP"/>
    </source>
</evidence>
<dbReference type="Proteomes" id="UP001500957">
    <property type="component" value="Unassembled WGS sequence"/>
</dbReference>
<evidence type="ECO:0000313" key="4">
    <source>
        <dbReference type="Proteomes" id="UP001500957"/>
    </source>
</evidence>
<dbReference type="EMBL" id="BAAAHE010000023">
    <property type="protein sequence ID" value="GAA0623896.1"/>
    <property type="molecule type" value="Genomic_DNA"/>
</dbReference>
<feature type="signal peptide" evidence="2">
    <location>
        <begin position="1"/>
        <end position="22"/>
    </location>
</feature>
<feature type="transmembrane region" description="Helical" evidence="1">
    <location>
        <begin position="434"/>
        <end position="454"/>
    </location>
</feature>
<keyword evidence="1" id="KW-0472">Membrane</keyword>
<organism evidence="3 4">
    <name type="scientific">Sporichthya brevicatena</name>
    <dbReference type="NCBI Taxonomy" id="171442"/>
    <lineage>
        <taxon>Bacteria</taxon>
        <taxon>Bacillati</taxon>
        <taxon>Actinomycetota</taxon>
        <taxon>Actinomycetes</taxon>
        <taxon>Sporichthyales</taxon>
        <taxon>Sporichthyaceae</taxon>
        <taxon>Sporichthya</taxon>
    </lineage>
</organism>
<sequence>MKAFAVTLGMAAMIVTPPTFYAARAGAQDAKPSFEGFASAYGMDANFSNASIPLGLTPQFAGPTAEARLNNLGNSDAFAAYPYPGDTAAGLPGTAGAVFGVPIPAYPAIVATQAGDYPKDQEIPGVGLHAESGASNAYGRASAGSDGAGLLSEARVEALADQSVRALARSKAGFNVLNFLDLSGVVSNAEVTADSTTGELVRIAHTSIGRISVPGLAIAIPESTPGTVPIPIPIPGVAQLPPIEFPTLPIPSGGTTLIAPDLGFRDGTFTVVMPGGDGKPTTYAVPADSVLKAFEQQGILITYQAAQELTTGVVAPAITFKYAAAAPPPNQYFNGPTDINFTLGRATASVTLNPAQSAFGLGPSGGLSPGIANGVLPGGSVGAVDSAGLPSLTTPALGGLPGTAPVAGAAVGSDLTGPASYAVSAASTGDLSDIYVACLILAALVLLAASFLRLRVVRFLWGS</sequence>
<keyword evidence="4" id="KW-1185">Reference proteome</keyword>